<keyword evidence="3" id="KW-1185">Reference proteome</keyword>
<dbReference type="Proteomes" id="UP000001400">
    <property type="component" value="Chromosome"/>
</dbReference>
<accession>D3TC30</accession>
<organism evidence="2 3">
    <name type="scientific">Aciduliprofundum boonei (strain DSM 19572 / T469)</name>
    <dbReference type="NCBI Taxonomy" id="439481"/>
    <lineage>
        <taxon>Archaea</taxon>
        <taxon>Methanobacteriati</taxon>
        <taxon>Thermoplasmatota</taxon>
        <taxon>DHVE2 group</taxon>
        <taxon>Candidatus Aciduliprofundum</taxon>
    </lineage>
</organism>
<evidence type="ECO:0000313" key="2">
    <source>
        <dbReference type="EMBL" id="ADD08115.1"/>
    </source>
</evidence>
<feature type="transmembrane region" description="Helical" evidence="1">
    <location>
        <begin position="125"/>
        <end position="150"/>
    </location>
</feature>
<sequence>MRKSTILLLIGVILIVVAVVILGVFYANGIKETKVIKVGANSSKSISINLTGNYSILISSPTNISYEFYAPNGTLLSQGNDTNAYSINITNANGQYELVIKNDENTDAEVAVLISEESLMNTLMYGIYASGGVCCLGMIIVVIAFVLLLWNRKMEEKQYKRY</sequence>
<proteinExistence type="predicted"/>
<keyword evidence="1" id="KW-0472">Membrane</keyword>
<evidence type="ECO:0000313" key="3">
    <source>
        <dbReference type="Proteomes" id="UP000001400"/>
    </source>
</evidence>
<feature type="transmembrane region" description="Helical" evidence="1">
    <location>
        <begin position="7"/>
        <end position="27"/>
    </location>
</feature>
<evidence type="ECO:0000256" key="1">
    <source>
        <dbReference type="SAM" id="Phobius"/>
    </source>
</evidence>
<dbReference type="EMBL" id="CP001941">
    <property type="protein sequence ID" value="ADD08115.1"/>
    <property type="molecule type" value="Genomic_DNA"/>
</dbReference>
<reference evidence="2" key="1">
    <citation type="submission" date="2010-02" db="EMBL/GenBank/DDBJ databases">
        <title>Complete sequence of Aciduliprofundum boonei T469.</title>
        <authorList>
            <consortium name="US DOE Joint Genome Institute"/>
            <person name="Lucas S."/>
            <person name="Copeland A."/>
            <person name="Lapidus A."/>
            <person name="Cheng J.-F."/>
            <person name="Bruce D."/>
            <person name="Goodwin L."/>
            <person name="Pitluck S."/>
            <person name="Saunders E."/>
            <person name="Detter J.C."/>
            <person name="Han C."/>
            <person name="Tapia R."/>
            <person name="Land M."/>
            <person name="Hauser L."/>
            <person name="Kyrpides N."/>
            <person name="Mikhailova N."/>
            <person name="Flores G."/>
            <person name="Reysenbach A.-L."/>
            <person name="Woyke T."/>
        </authorList>
    </citation>
    <scope>NUCLEOTIDE SEQUENCE</scope>
    <source>
        <strain evidence="2">T469</strain>
    </source>
</reference>
<keyword evidence="1" id="KW-0812">Transmembrane</keyword>
<dbReference type="KEGG" id="abi:Aboo_0304"/>
<gene>
    <name evidence="2" type="ordered locus">Aboo_0304</name>
</gene>
<protein>
    <recommendedName>
        <fullName evidence="4">Emp24/gp25L/p24 family protein</fullName>
    </recommendedName>
</protein>
<name>D3TC30_ACIB4</name>
<keyword evidence="1" id="KW-1133">Transmembrane helix</keyword>
<evidence type="ECO:0008006" key="4">
    <source>
        <dbReference type="Google" id="ProtNLM"/>
    </source>
</evidence>
<dbReference type="HOGENOM" id="CLU_1656774_0_0_2"/>
<dbReference type="GeneID" id="8827246"/>
<dbReference type="RefSeq" id="WP_012997097.1">
    <property type="nucleotide sequence ID" value="NC_013926.1"/>
</dbReference>
<dbReference type="AlphaFoldDB" id="D3TC30"/>